<accession>A0A1V2A3X3</accession>
<dbReference type="OrthoDB" id="9795355at2"/>
<dbReference type="InterPro" id="IPR008183">
    <property type="entry name" value="Aldose_1/G6P_1-epimerase"/>
</dbReference>
<dbReference type="Gene3D" id="2.70.98.10">
    <property type="match status" value="1"/>
</dbReference>
<dbReference type="AlphaFoldDB" id="A0A1V2A3X3"/>
<dbReference type="GO" id="GO:0004034">
    <property type="term" value="F:aldose 1-epimerase activity"/>
    <property type="evidence" value="ECO:0007669"/>
    <property type="project" value="TreeGrafter"/>
</dbReference>
<dbReference type="GO" id="GO:0006006">
    <property type="term" value="P:glucose metabolic process"/>
    <property type="evidence" value="ECO:0007669"/>
    <property type="project" value="TreeGrafter"/>
</dbReference>
<dbReference type="SUPFAM" id="SSF74650">
    <property type="entry name" value="Galactose mutarotase-like"/>
    <property type="match status" value="1"/>
</dbReference>
<dbReference type="CDD" id="cd01081">
    <property type="entry name" value="Aldose_epim"/>
    <property type="match status" value="1"/>
</dbReference>
<gene>
    <name evidence="1" type="ORF">BTO28_16265</name>
</gene>
<name>A0A1V2A3X3_9BACI</name>
<dbReference type="InterPro" id="IPR011013">
    <property type="entry name" value="Gal_mutarotase_sf_dom"/>
</dbReference>
<organism evidence="1 2">
    <name type="scientific">Domibacillus epiphyticus</name>
    <dbReference type="NCBI Taxonomy" id="1714355"/>
    <lineage>
        <taxon>Bacteria</taxon>
        <taxon>Bacillati</taxon>
        <taxon>Bacillota</taxon>
        <taxon>Bacilli</taxon>
        <taxon>Bacillales</taxon>
        <taxon>Bacillaceae</taxon>
        <taxon>Domibacillus</taxon>
    </lineage>
</organism>
<dbReference type="Pfam" id="PF01263">
    <property type="entry name" value="Aldose_epim"/>
    <property type="match status" value="1"/>
</dbReference>
<sequence length="314" mass="36793">MSIRKIKFIGKEAYELENEFFKVIVIPDEGSNIISFFDKKKQMEVLRVPKTKEEYENRRMLYGTPVLFPPNRIEDAVFKFEQRTYHLEMNRAKENVHIHGWVHDKKWKVIRVDHKNNILLTQIQSNDFPSILKQFPHSFVLEMTIELTDSGIIQSLKVRNESDETMPVGIGYHTTFHFPIEDSKLYMDVDTYWELNERHLPTGKLLDVPFKNELKNGMNMKGHAFDDVFRLTEDHKAIIEHPEHGVTVTYEAVTGFTHWVVFTAGGQEDLLAIEPYSWVTNAPNLDFPDEMTGLYRLKPNEEKILTTKISVEHI</sequence>
<dbReference type="InterPro" id="IPR014718">
    <property type="entry name" value="GH-type_carb-bd"/>
</dbReference>
<dbReference type="PANTHER" id="PTHR10091">
    <property type="entry name" value="ALDOSE-1-EPIMERASE"/>
    <property type="match status" value="1"/>
</dbReference>
<evidence type="ECO:0008006" key="3">
    <source>
        <dbReference type="Google" id="ProtNLM"/>
    </source>
</evidence>
<dbReference type="STRING" id="1714355.BTO28_16265"/>
<reference evidence="1 2" key="1">
    <citation type="submission" date="2016-12" db="EMBL/GenBank/DDBJ databases">
        <title>Domibacillus sp. SAB 38T whole genome sequencing.</title>
        <authorList>
            <person name="Verma A."/>
            <person name="Ojha A.K."/>
            <person name="Krishnamurthi S."/>
        </authorList>
    </citation>
    <scope>NUCLEOTIDE SEQUENCE [LARGE SCALE GENOMIC DNA]</scope>
    <source>
        <strain evidence="1 2">SAB 38</strain>
    </source>
</reference>
<protein>
    <recommendedName>
        <fullName evidence="3">Aldose 1-epimerase</fullName>
    </recommendedName>
</protein>
<comment type="caution">
    <text evidence="1">The sequence shown here is derived from an EMBL/GenBank/DDBJ whole genome shotgun (WGS) entry which is preliminary data.</text>
</comment>
<dbReference type="GO" id="GO:0030246">
    <property type="term" value="F:carbohydrate binding"/>
    <property type="evidence" value="ECO:0007669"/>
    <property type="project" value="InterPro"/>
</dbReference>
<dbReference type="Proteomes" id="UP000188613">
    <property type="component" value="Unassembled WGS sequence"/>
</dbReference>
<dbReference type="PANTHER" id="PTHR10091:SF0">
    <property type="entry name" value="GALACTOSE MUTAROTASE"/>
    <property type="match status" value="1"/>
</dbReference>
<evidence type="ECO:0000313" key="1">
    <source>
        <dbReference type="EMBL" id="OMP65708.1"/>
    </source>
</evidence>
<keyword evidence="2" id="KW-1185">Reference proteome</keyword>
<dbReference type="RefSeq" id="WP_076768232.1">
    <property type="nucleotide sequence ID" value="NZ_MSFI01000032.1"/>
</dbReference>
<dbReference type="GO" id="GO:0005737">
    <property type="term" value="C:cytoplasm"/>
    <property type="evidence" value="ECO:0007669"/>
    <property type="project" value="TreeGrafter"/>
</dbReference>
<dbReference type="GO" id="GO:0033499">
    <property type="term" value="P:galactose catabolic process via UDP-galactose, Leloir pathway"/>
    <property type="evidence" value="ECO:0007669"/>
    <property type="project" value="TreeGrafter"/>
</dbReference>
<proteinExistence type="predicted"/>
<dbReference type="EMBL" id="MSFI01000032">
    <property type="protein sequence ID" value="OMP65708.1"/>
    <property type="molecule type" value="Genomic_DNA"/>
</dbReference>
<evidence type="ECO:0000313" key="2">
    <source>
        <dbReference type="Proteomes" id="UP000188613"/>
    </source>
</evidence>